<comment type="caution">
    <text evidence="1">The sequence shown here is derived from an EMBL/GenBank/DDBJ whole genome shotgun (WGS) entry which is preliminary data.</text>
</comment>
<organism evidence="1 2">
    <name type="scientific">Granulicella aggregans</name>
    <dbReference type="NCBI Taxonomy" id="474949"/>
    <lineage>
        <taxon>Bacteria</taxon>
        <taxon>Pseudomonadati</taxon>
        <taxon>Acidobacteriota</taxon>
        <taxon>Terriglobia</taxon>
        <taxon>Terriglobales</taxon>
        <taxon>Acidobacteriaceae</taxon>
        <taxon>Granulicella</taxon>
    </lineage>
</organism>
<evidence type="ECO:0000313" key="2">
    <source>
        <dbReference type="Proteomes" id="UP000540989"/>
    </source>
</evidence>
<reference evidence="1 2" key="1">
    <citation type="submission" date="2020-08" db="EMBL/GenBank/DDBJ databases">
        <title>Genomic Encyclopedia of Type Strains, Phase IV (KMG-V): Genome sequencing to study the core and pangenomes of soil and plant-associated prokaryotes.</title>
        <authorList>
            <person name="Whitman W."/>
        </authorList>
    </citation>
    <scope>NUCLEOTIDE SEQUENCE [LARGE SCALE GENOMIC DNA]</scope>
    <source>
        <strain evidence="1 2">M8UP14</strain>
    </source>
</reference>
<evidence type="ECO:0000313" key="1">
    <source>
        <dbReference type="EMBL" id="MBB5058721.1"/>
    </source>
</evidence>
<name>A0A7W7ZG99_9BACT</name>
<keyword evidence="2" id="KW-1185">Reference proteome</keyword>
<dbReference type="AlphaFoldDB" id="A0A7W7ZG99"/>
<sequence>MTVSAEEPLLASDRTKPKSFIREGFGICDKVAERRCSEC</sequence>
<proteinExistence type="predicted"/>
<accession>A0A7W7ZG99</accession>
<dbReference type="Proteomes" id="UP000540989">
    <property type="component" value="Unassembled WGS sequence"/>
</dbReference>
<dbReference type="EMBL" id="JACHIP010000004">
    <property type="protein sequence ID" value="MBB5058721.1"/>
    <property type="molecule type" value="Genomic_DNA"/>
</dbReference>
<gene>
    <name evidence="1" type="ORF">HDF16_003435</name>
</gene>
<protein>
    <submittedName>
        <fullName evidence="1">Uncharacterized protein</fullName>
    </submittedName>
</protein>